<organism evidence="7 8">
    <name type="scientific">Spelaeicoccus albus</name>
    <dbReference type="NCBI Taxonomy" id="1280376"/>
    <lineage>
        <taxon>Bacteria</taxon>
        <taxon>Bacillati</taxon>
        <taxon>Actinomycetota</taxon>
        <taxon>Actinomycetes</taxon>
        <taxon>Micrococcales</taxon>
        <taxon>Brevibacteriaceae</taxon>
        <taxon>Spelaeicoccus</taxon>
    </lineage>
</organism>
<dbReference type="InterPro" id="IPR045170">
    <property type="entry name" value="MTOX"/>
</dbReference>
<sequence length="397" mass="44005">MAQDGYDADVAVIGVGTMGSMACWQLAKRGVSVVGFEQFAPGHDRSGAGGESRLFRTAYLEGPQYVPLLLAAQEQWRNLESDVGRELLTLNGGLMIGQPDSEFLTSVMASIQSADLPHEILNYNEATKRYPQHRLHRDEIMIFDRQAGFIRPELSVALAADASESMGARILRRERVNSVEPDEQGVTVVTSNGVWRTRKVVIAAGAWSQRLCPKLTPTIRLQRLVMTWFPLRDPASYTPDRFPIFIRQTEAYDISGWPTLDSTSLKVAVNFGYDMVDDPDGLDRTVNDHLLDTIRKGVRELLPDAINEPMRIGAYMDGYTDDRDAIVGYTDDLPNTIAMYGFSGHGFKMAPAIGQAVADLVADGQTQLPIDHLDPNRLTQNRQPPKRLRTIAGESGR</sequence>
<dbReference type="RefSeq" id="WP_218852458.1">
    <property type="nucleotide sequence ID" value="NZ_JACBZP010000001.1"/>
</dbReference>
<dbReference type="EC" id="1.5.3.1" evidence="7"/>
<keyword evidence="3" id="KW-0274">FAD</keyword>
<dbReference type="Proteomes" id="UP000539111">
    <property type="component" value="Unassembled WGS sequence"/>
</dbReference>
<dbReference type="PANTHER" id="PTHR10961">
    <property type="entry name" value="PEROXISOMAL SARCOSINE OXIDASE"/>
    <property type="match status" value="1"/>
</dbReference>
<dbReference type="InterPro" id="IPR006076">
    <property type="entry name" value="FAD-dep_OxRdtase"/>
</dbReference>
<protein>
    <submittedName>
        <fullName evidence="7">Sarcosine oxidase</fullName>
        <ecNumber evidence="7">1.5.3.1</ecNumber>
    </submittedName>
</protein>
<dbReference type="GO" id="GO:0050660">
    <property type="term" value="F:flavin adenine dinucleotide binding"/>
    <property type="evidence" value="ECO:0007669"/>
    <property type="project" value="InterPro"/>
</dbReference>
<evidence type="ECO:0000313" key="8">
    <source>
        <dbReference type="Proteomes" id="UP000539111"/>
    </source>
</evidence>
<dbReference type="Pfam" id="PF01266">
    <property type="entry name" value="DAO"/>
    <property type="match status" value="1"/>
</dbReference>
<dbReference type="AlphaFoldDB" id="A0A7Z0D4M4"/>
<dbReference type="GO" id="GO:0008115">
    <property type="term" value="F:sarcosine oxidase activity"/>
    <property type="evidence" value="ECO:0007669"/>
    <property type="project" value="UniProtKB-EC"/>
</dbReference>
<name>A0A7Z0D4M4_9MICO</name>
<dbReference type="EMBL" id="JACBZP010000001">
    <property type="protein sequence ID" value="NYI68804.1"/>
    <property type="molecule type" value="Genomic_DNA"/>
</dbReference>
<dbReference type="NCBIfam" id="NF008425">
    <property type="entry name" value="PRK11259.1"/>
    <property type="match status" value="1"/>
</dbReference>
<dbReference type="SUPFAM" id="SSF54373">
    <property type="entry name" value="FAD-linked reductases, C-terminal domain"/>
    <property type="match status" value="1"/>
</dbReference>
<keyword evidence="2" id="KW-0285">Flavoprotein</keyword>
<comment type="cofactor">
    <cofactor evidence="1">
        <name>FAD</name>
        <dbReference type="ChEBI" id="CHEBI:57692"/>
    </cofactor>
</comment>
<dbReference type="SUPFAM" id="SSF51905">
    <property type="entry name" value="FAD/NAD(P)-binding domain"/>
    <property type="match status" value="1"/>
</dbReference>
<evidence type="ECO:0000256" key="5">
    <source>
        <dbReference type="SAM" id="MobiDB-lite"/>
    </source>
</evidence>
<reference evidence="7 8" key="1">
    <citation type="submission" date="2020-07" db="EMBL/GenBank/DDBJ databases">
        <title>Sequencing the genomes of 1000 actinobacteria strains.</title>
        <authorList>
            <person name="Klenk H.-P."/>
        </authorList>
    </citation>
    <scope>NUCLEOTIDE SEQUENCE [LARGE SCALE GENOMIC DNA]</scope>
    <source>
        <strain evidence="7 8">DSM 26341</strain>
    </source>
</reference>
<evidence type="ECO:0000256" key="4">
    <source>
        <dbReference type="ARBA" id="ARBA00023002"/>
    </source>
</evidence>
<comment type="caution">
    <text evidence="7">The sequence shown here is derived from an EMBL/GenBank/DDBJ whole genome shotgun (WGS) entry which is preliminary data.</text>
</comment>
<keyword evidence="8" id="KW-1185">Reference proteome</keyword>
<dbReference type="Gene3D" id="3.50.50.60">
    <property type="entry name" value="FAD/NAD(P)-binding domain"/>
    <property type="match status" value="1"/>
</dbReference>
<dbReference type="Gene3D" id="3.30.9.10">
    <property type="entry name" value="D-Amino Acid Oxidase, subunit A, domain 2"/>
    <property type="match status" value="1"/>
</dbReference>
<feature type="domain" description="FAD dependent oxidoreductase" evidence="6">
    <location>
        <begin position="9"/>
        <end position="360"/>
    </location>
</feature>
<proteinExistence type="predicted"/>
<accession>A0A7Z0D4M4</accession>
<evidence type="ECO:0000259" key="6">
    <source>
        <dbReference type="Pfam" id="PF01266"/>
    </source>
</evidence>
<dbReference type="InterPro" id="IPR036188">
    <property type="entry name" value="FAD/NAD-bd_sf"/>
</dbReference>
<evidence type="ECO:0000313" key="7">
    <source>
        <dbReference type="EMBL" id="NYI68804.1"/>
    </source>
</evidence>
<gene>
    <name evidence="7" type="ORF">BJY26_003110</name>
</gene>
<keyword evidence="4 7" id="KW-0560">Oxidoreductase</keyword>
<evidence type="ECO:0000256" key="2">
    <source>
        <dbReference type="ARBA" id="ARBA00022630"/>
    </source>
</evidence>
<evidence type="ECO:0000256" key="1">
    <source>
        <dbReference type="ARBA" id="ARBA00001974"/>
    </source>
</evidence>
<dbReference type="PANTHER" id="PTHR10961:SF7">
    <property type="entry name" value="FAD DEPENDENT OXIDOREDUCTASE DOMAIN-CONTAINING PROTEIN"/>
    <property type="match status" value="1"/>
</dbReference>
<feature type="region of interest" description="Disordered" evidence="5">
    <location>
        <begin position="371"/>
        <end position="397"/>
    </location>
</feature>
<evidence type="ECO:0000256" key="3">
    <source>
        <dbReference type="ARBA" id="ARBA00022827"/>
    </source>
</evidence>